<feature type="non-terminal residue" evidence="2">
    <location>
        <position position="1"/>
    </location>
</feature>
<evidence type="ECO:0000313" key="2">
    <source>
        <dbReference type="EMBL" id="MED6240669.1"/>
    </source>
</evidence>
<comment type="caution">
    <text evidence="2">The sequence shown here is derived from an EMBL/GenBank/DDBJ whole genome shotgun (WGS) entry which is preliminary data.</text>
</comment>
<feature type="region of interest" description="Disordered" evidence="1">
    <location>
        <begin position="1"/>
        <end position="38"/>
    </location>
</feature>
<evidence type="ECO:0000313" key="3">
    <source>
        <dbReference type="Proteomes" id="UP001345963"/>
    </source>
</evidence>
<accession>A0ABU7ATF3</accession>
<dbReference type="EMBL" id="JAHUTI010025580">
    <property type="protein sequence ID" value="MED6240669.1"/>
    <property type="molecule type" value="Genomic_DNA"/>
</dbReference>
<gene>
    <name evidence="2" type="ORF">ATANTOWER_025514</name>
</gene>
<name>A0ABU7ATF3_9TELE</name>
<sequence>HLKRPLSENRWRRGPLDRTINHKEGPPAAMPQQRKVSSPCRRLGLVPTCLQTLKSGHSFP</sequence>
<reference evidence="2 3" key="1">
    <citation type="submission" date="2021-07" db="EMBL/GenBank/DDBJ databases">
        <authorList>
            <person name="Palmer J.M."/>
        </authorList>
    </citation>
    <scope>NUCLEOTIDE SEQUENCE [LARGE SCALE GENOMIC DNA]</scope>
    <source>
        <strain evidence="2 3">AT_MEX2019</strain>
        <tissue evidence="2">Muscle</tissue>
    </source>
</reference>
<evidence type="ECO:0000256" key="1">
    <source>
        <dbReference type="SAM" id="MobiDB-lite"/>
    </source>
</evidence>
<feature type="compositionally biased region" description="Basic and acidic residues" evidence="1">
    <location>
        <begin position="1"/>
        <end position="25"/>
    </location>
</feature>
<keyword evidence="3" id="KW-1185">Reference proteome</keyword>
<dbReference type="Proteomes" id="UP001345963">
    <property type="component" value="Unassembled WGS sequence"/>
</dbReference>
<proteinExistence type="predicted"/>
<protein>
    <submittedName>
        <fullName evidence="2">Uncharacterized protein</fullName>
    </submittedName>
</protein>
<organism evidence="2 3">
    <name type="scientific">Ataeniobius toweri</name>
    <dbReference type="NCBI Taxonomy" id="208326"/>
    <lineage>
        <taxon>Eukaryota</taxon>
        <taxon>Metazoa</taxon>
        <taxon>Chordata</taxon>
        <taxon>Craniata</taxon>
        <taxon>Vertebrata</taxon>
        <taxon>Euteleostomi</taxon>
        <taxon>Actinopterygii</taxon>
        <taxon>Neopterygii</taxon>
        <taxon>Teleostei</taxon>
        <taxon>Neoteleostei</taxon>
        <taxon>Acanthomorphata</taxon>
        <taxon>Ovalentaria</taxon>
        <taxon>Atherinomorphae</taxon>
        <taxon>Cyprinodontiformes</taxon>
        <taxon>Goodeidae</taxon>
        <taxon>Ataeniobius</taxon>
    </lineage>
</organism>